<accession>A0A2R5GW02</accession>
<evidence type="ECO:0000313" key="3">
    <source>
        <dbReference type="Proteomes" id="UP000241890"/>
    </source>
</evidence>
<dbReference type="EMBL" id="BEYU01000254">
    <property type="protein sequence ID" value="GBG35016.1"/>
    <property type="molecule type" value="Genomic_DNA"/>
</dbReference>
<protein>
    <submittedName>
        <fullName evidence="2">Uncharacterized protein</fullName>
    </submittedName>
</protein>
<reference evidence="2 3" key="1">
    <citation type="submission" date="2017-12" db="EMBL/GenBank/DDBJ databases">
        <title>Sequencing, de novo assembly and annotation of complete genome of a new Thraustochytrid species, strain FCC1311.</title>
        <authorList>
            <person name="Sedici K."/>
            <person name="Godart F."/>
            <person name="Aiese Cigliano R."/>
            <person name="Sanseverino W."/>
            <person name="Barakat M."/>
            <person name="Ortet P."/>
            <person name="Marechal E."/>
            <person name="Cagnac O."/>
            <person name="Amato A."/>
        </authorList>
    </citation>
    <scope>NUCLEOTIDE SEQUENCE [LARGE SCALE GENOMIC DNA]</scope>
</reference>
<name>A0A2R5GW02_9STRA</name>
<comment type="caution">
    <text evidence="2">The sequence shown here is derived from an EMBL/GenBank/DDBJ whole genome shotgun (WGS) entry which is preliminary data.</text>
</comment>
<dbReference type="AlphaFoldDB" id="A0A2R5GW02"/>
<evidence type="ECO:0000256" key="1">
    <source>
        <dbReference type="SAM" id="SignalP"/>
    </source>
</evidence>
<evidence type="ECO:0000313" key="2">
    <source>
        <dbReference type="EMBL" id="GBG35016.1"/>
    </source>
</evidence>
<dbReference type="Proteomes" id="UP000241890">
    <property type="component" value="Unassembled WGS sequence"/>
</dbReference>
<keyword evidence="3" id="KW-1185">Reference proteome</keyword>
<organism evidence="2 3">
    <name type="scientific">Hondaea fermentalgiana</name>
    <dbReference type="NCBI Taxonomy" id="2315210"/>
    <lineage>
        <taxon>Eukaryota</taxon>
        <taxon>Sar</taxon>
        <taxon>Stramenopiles</taxon>
        <taxon>Bigyra</taxon>
        <taxon>Labyrinthulomycetes</taxon>
        <taxon>Thraustochytrida</taxon>
        <taxon>Thraustochytriidae</taxon>
        <taxon>Hondaea</taxon>
    </lineage>
</organism>
<sequence length="450" mass="50134">MGVRQAALAVVAVVVAVANSGVEAARYEDNLLTEFTFSQAECKARAFADSVTENYLGGLTHLSEELGHHHEWPMELMVALVAEWCTSELLTPFKSPCQWWENMVFAEFWSEAEEDLKYLLRDFASLIHNERRWAAAAFIPQAPCGLSAELALIAKADDATGVVRRSPPAGCNFHDAEPPLVAQTYDTLGVARGGAMPSARLNLFATELCLTKVGAPPSHLCKDIIIYELSDCTHEDMARAAKPEAQFGEIGIIQCLSRTRKIFVAVARFSPVDLRRIDYNKETSRMHVEPEPMQDVSDVIPTSYQAIELPTDDGVSTLGPFFVSADSSVLATGSLEAPKELDESMAQRLRQQCSVKALQTRERFFERLADMNPRHIEKLQKSKRSIQVKIEGNKTLMRSNTNENTRQCILDTLSTDLTKICTVCTLVPVPSSLEMWWHQLAGKCEVRRWA</sequence>
<keyword evidence="1" id="KW-0732">Signal</keyword>
<feature type="chain" id="PRO_5015332253" evidence="1">
    <location>
        <begin position="25"/>
        <end position="450"/>
    </location>
</feature>
<gene>
    <name evidence="2" type="ORF">FCC1311_112392</name>
</gene>
<proteinExistence type="predicted"/>
<feature type="signal peptide" evidence="1">
    <location>
        <begin position="1"/>
        <end position="24"/>
    </location>
</feature>
<dbReference type="InParanoid" id="A0A2R5GW02"/>